<feature type="transmembrane region" description="Helical" evidence="6">
    <location>
        <begin position="449"/>
        <end position="466"/>
    </location>
</feature>
<dbReference type="InterPro" id="IPR045225">
    <property type="entry name" value="Uracil/uridine/allantoin_perm"/>
</dbReference>
<accession>A0A7C2BJW8</accession>
<evidence type="ECO:0000256" key="4">
    <source>
        <dbReference type="ARBA" id="ARBA00022989"/>
    </source>
</evidence>
<feature type="transmembrane region" description="Helical" evidence="6">
    <location>
        <begin position="58"/>
        <end position="78"/>
    </location>
</feature>
<dbReference type="AlphaFoldDB" id="A0A7C2BJW8"/>
<dbReference type="InterPro" id="IPR001248">
    <property type="entry name" value="Pur-cyt_permease"/>
</dbReference>
<feature type="transmembrane region" description="Helical" evidence="6">
    <location>
        <begin position="334"/>
        <end position="354"/>
    </location>
</feature>
<evidence type="ECO:0008006" key="8">
    <source>
        <dbReference type="Google" id="ProtNLM"/>
    </source>
</evidence>
<organism evidence="7">
    <name type="scientific">Thermosphaera aggregans</name>
    <dbReference type="NCBI Taxonomy" id="54254"/>
    <lineage>
        <taxon>Archaea</taxon>
        <taxon>Thermoproteota</taxon>
        <taxon>Thermoprotei</taxon>
        <taxon>Desulfurococcales</taxon>
        <taxon>Desulfurococcaceae</taxon>
        <taxon>Thermosphaera</taxon>
    </lineage>
</organism>
<comment type="similarity">
    <text evidence="2">Belongs to the purine-cytosine permease (2.A.39) family.</text>
</comment>
<dbReference type="Pfam" id="PF02133">
    <property type="entry name" value="Transp_cyt_pur"/>
    <property type="match status" value="1"/>
</dbReference>
<dbReference type="EMBL" id="DSJT01000004">
    <property type="protein sequence ID" value="HEF86892.1"/>
    <property type="molecule type" value="Genomic_DNA"/>
</dbReference>
<comment type="caution">
    <text evidence="7">The sequence shown here is derived from an EMBL/GenBank/DDBJ whole genome shotgun (WGS) entry which is preliminary data.</text>
</comment>
<dbReference type="PANTHER" id="PTHR30618">
    <property type="entry name" value="NCS1 FAMILY PURINE/PYRIMIDINE TRANSPORTER"/>
    <property type="match status" value="1"/>
</dbReference>
<feature type="transmembrane region" description="Helical" evidence="6">
    <location>
        <begin position="31"/>
        <end position="52"/>
    </location>
</feature>
<evidence type="ECO:0000256" key="2">
    <source>
        <dbReference type="ARBA" id="ARBA00008974"/>
    </source>
</evidence>
<feature type="transmembrane region" description="Helical" evidence="6">
    <location>
        <begin position="250"/>
        <end position="276"/>
    </location>
</feature>
<keyword evidence="3 6" id="KW-0812">Transmembrane</keyword>
<proteinExistence type="inferred from homology"/>
<feature type="transmembrane region" description="Helical" evidence="6">
    <location>
        <begin position="360"/>
        <end position="388"/>
    </location>
</feature>
<evidence type="ECO:0000256" key="5">
    <source>
        <dbReference type="ARBA" id="ARBA00023136"/>
    </source>
</evidence>
<feature type="transmembrane region" description="Helical" evidence="6">
    <location>
        <begin position="180"/>
        <end position="199"/>
    </location>
</feature>
<comment type="subcellular location">
    <subcellularLocation>
        <location evidence="1">Membrane</location>
        <topology evidence="1">Multi-pass membrane protein</topology>
    </subcellularLocation>
</comment>
<keyword evidence="4 6" id="KW-1133">Transmembrane helix</keyword>
<dbReference type="PANTHER" id="PTHR30618:SF0">
    <property type="entry name" value="PURINE-URACIL PERMEASE NCS1"/>
    <property type="match status" value="1"/>
</dbReference>
<evidence type="ECO:0000256" key="6">
    <source>
        <dbReference type="SAM" id="Phobius"/>
    </source>
</evidence>
<feature type="transmembrane region" description="Helical" evidence="6">
    <location>
        <begin position="120"/>
        <end position="140"/>
    </location>
</feature>
<reference evidence="7" key="1">
    <citation type="journal article" date="2020" name="mSystems">
        <title>Genome- and Community-Level Interaction Insights into Carbon Utilization and Element Cycling Functions of Hydrothermarchaeota in Hydrothermal Sediment.</title>
        <authorList>
            <person name="Zhou Z."/>
            <person name="Liu Y."/>
            <person name="Xu W."/>
            <person name="Pan J."/>
            <person name="Luo Z.H."/>
            <person name="Li M."/>
        </authorList>
    </citation>
    <scope>NUCLEOTIDE SEQUENCE [LARGE SCALE GENOMIC DNA]</scope>
    <source>
        <strain evidence="7">SpSt-23</strain>
    </source>
</reference>
<feature type="transmembrane region" description="Helical" evidence="6">
    <location>
        <begin position="417"/>
        <end position="443"/>
    </location>
</feature>
<feature type="transmembrane region" description="Helical" evidence="6">
    <location>
        <begin position="288"/>
        <end position="313"/>
    </location>
</feature>
<gene>
    <name evidence="7" type="ORF">ENP55_00995</name>
</gene>
<sequence length="469" mass="50870">MPEDVKPVGYVENESLLPIPSDKRLYGTGTFTWMMFSMNVCIPLFFLGSIGLQLGLSIAEVALGALLGNLATTVILFLNGLPGVKYGIPYPVQLRPSWGFKGSKIPVILRGIVGAGWYGIEAYSGSLAILMVALYIIGYAGRDPAAIASAAFRYVAFVVALYVAFATIVTAKGLRMIAKVVNVTGPLLLVYFIWLTLQLSTQQIPETGSGGAGLFSRSFALYLAIQTNFWATMSLNISDLSRGLYADKRGLRALIIGPLTGIVLTAVAASILGYYLTMYTGYSTPQEIILYTAPGVVAIVLGQVFASLAPFSTDITANIPALVNILTSCFKMKWRSAVVVAGFMGFLLAPWWAVEKGPDIINYVSAFTSNYGLVLGPIAGIMIADYYLVRKNYDLRKLYMNGPEGYWYGDGYNKAAILTYILSIMIIYAISYVMGDITFVGGIPFPTSLSWYIGVVVATLLYFVMARKH</sequence>
<feature type="transmembrane region" description="Helical" evidence="6">
    <location>
        <begin position="146"/>
        <end position="168"/>
    </location>
</feature>
<evidence type="ECO:0000256" key="3">
    <source>
        <dbReference type="ARBA" id="ARBA00022692"/>
    </source>
</evidence>
<evidence type="ECO:0000313" key="7">
    <source>
        <dbReference type="EMBL" id="HEF86892.1"/>
    </source>
</evidence>
<dbReference type="GO" id="GO:0015205">
    <property type="term" value="F:nucleobase transmembrane transporter activity"/>
    <property type="evidence" value="ECO:0007669"/>
    <property type="project" value="TreeGrafter"/>
</dbReference>
<name>A0A7C2BJW8_9CREN</name>
<keyword evidence="5 6" id="KW-0472">Membrane</keyword>
<protein>
    <recommendedName>
        <fullName evidence="8">Permease for cytosine/purines uracil thiamine allantoin</fullName>
    </recommendedName>
</protein>
<dbReference type="Gene3D" id="1.10.4160.10">
    <property type="entry name" value="Hydantoin permease"/>
    <property type="match status" value="1"/>
</dbReference>
<dbReference type="GO" id="GO:0005886">
    <property type="term" value="C:plasma membrane"/>
    <property type="evidence" value="ECO:0007669"/>
    <property type="project" value="TreeGrafter"/>
</dbReference>
<evidence type="ECO:0000256" key="1">
    <source>
        <dbReference type="ARBA" id="ARBA00004141"/>
    </source>
</evidence>